<sequence>MARQAPNDLLRALLDEAGITGSALAKAVNTLAAAEGMELHYTRTSVAKWLTGSRPAPPVAHLVAEVLTRRLGRTVPVEATGLIPQTGGQPGGQAVPKGATSPDAMLASLASQDADPQRNPALHRAPYTVAASPPAWDDVHDPKPLRATESPRRRAGRREVTALRTMTATYARLLEAHGGAQARTALATYLAHDAGAWLALNTTEATHRLLLTETAELTCLLARMSADSTHHGLAQRYFHLSAGMAAEAGNRSLYAIVLRATSAHAHQLGRRRTGMDQAAYDATPDSASPATRAYLLVQLALGLAHTGEPHQARRYLAQAEEHHARATEENRPFADYPRAGLDFQRAQVLLALDGPEPAITALRASLLHRPTQAHRSRALTHIQLAQLHLYTGHMEEASAHVHPCLEHASYLHSPLVRQHLLSLHTQLSAHRRHDPARRALREIRATLNTQFVPPKSRT</sequence>
<evidence type="ECO:0000313" key="3">
    <source>
        <dbReference type="Proteomes" id="UP001214441"/>
    </source>
</evidence>
<feature type="region of interest" description="Disordered" evidence="1">
    <location>
        <begin position="132"/>
        <end position="158"/>
    </location>
</feature>
<protein>
    <recommendedName>
        <fullName evidence="4">Transcriptional regulator</fullName>
    </recommendedName>
</protein>
<name>A0ABT7A1F5_9ACTN</name>
<dbReference type="Proteomes" id="UP001214441">
    <property type="component" value="Unassembled WGS sequence"/>
</dbReference>
<dbReference type="InterPro" id="IPR011990">
    <property type="entry name" value="TPR-like_helical_dom_sf"/>
</dbReference>
<evidence type="ECO:0000256" key="1">
    <source>
        <dbReference type="SAM" id="MobiDB-lite"/>
    </source>
</evidence>
<comment type="caution">
    <text evidence="2">The sequence shown here is derived from an EMBL/GenBank/DDBJ whole genome shotgun (WGS) entry which is preliminary data.</text>
</comment>
<dbReference type="EMBL" id="JANCPR020000026">
    <property type="protein sequence ID" value="MDJ1135154.1"/>
    <property type="molecule type" value="Genomic_DNA"/>
</dbReference>
<reference evidence="2 3" key="1">
    <citation type="submission" date="2023-05" db="EMBL/GenBank/DDBJ databases">
        <title>Streptantibioticus silvisoli sp. nov., acidotolerant actinomycetes 1 from pine litter.</title>
        <authorList>
            <person name="Swiecimska M."/>
            <person name="Golinska P."/>
            <person name="Sangal V."/>
            <person name="Wachnowicz B."/>
            <person name="Goodfellow M."/>
        </authorList>
    </citation>
    <scope>NUCLEOTIDE SEQUENCE [LARGE SCALE GENOMIC DNA]</scope>
    <source>
        <strain evidence="2 3">DSM 42109</strain>
    </source>
</reference>
<evidence type="ECO:0000313" key="2">
    <source>
        <dbReference type="EMBL" id="MDJ1135154.1"/>
    </source>
</evidence>
<gene>
    <name evidence="2" type="ORF">NMN56_024975</name>
</gene>
<organism evidence="2 3">
    <name type="scientific">Streptomyces iconiensis</name>
    <dbReference type="NCBI Taxonomy" id="1384038"/>
    <lineage>
        <taxon>Bacteria</taxon>
        <taxon>Bacillati</taxon>
        <taxon>Actinomycetota</taxon>
        <taxon>Actinomycetes</taxon>
        <taxon>Kitasatosporales</taxon>
        <taxon>Streptomycetaceae</taxon>
        <taxon>Streptomyces</taxon>
    </lineage>
</organism>
<feature type="region of interest" description="Disordered" evidence="1">
    <location>
        <begin position="81"/>
        <end position="100"/>
    </location>
</feature>
<evidence type="ECO:0008006" key="4">
    <source>
        <dbReference type="Google" id="ProtNLM"/>
    </source>
</evidence>
<proteinExistence type="predicted"/>
<keyword evidence="3" id="KW-1185">Reference proteome</keyword>
<feature type="compositionally biased region" description="Basic and acidic residues" evidence="1">
    <location>
        <begin position="137"/>
        <end position="158"/>
    </location>
</feature>
<dbReference type="RefSeq" id="WP_274043235.1">
    <property type="nucleotide sequence ID" value="NZ_JANCPR020000026.1"/>
</dbReference>
<dbReference type="SUPFAM" id="SSF48452">
    <property type="entry name" value="TPR-like"/>
    <property type="match status" value="1"/>
</dbReference>
<accession>A0ABT7A1F5</accession>